<reference evidence="1 2" key="1">
    <citation type="journal article" date="2021" name="Microbiol. Resour. Announc.">
        <title>Complete Genome Sequences of Two Rhodococcus sp. Strains with Large and Linear Chromosomes, Isolated from Apple Rhizosphere.</title>
        <authorList>
            <person name="Benning S."/>
            <person name="Brugnone N."/>
            <person name="Siani R."/>
            <person name="Kublik S."/>
            <person name="Schloter M."/>
            <person name="Rad V."/>
        </authorList>
    </citation>
    <scope>NUCLEOTIDE SEQUENCE [LARGE SCALE GENOMIC DNA]</scope>
    <source>
        <strain evidence="1 2">R79</strain>
    </source>
</reference>
<dbReference type="EMBL" id="CP070619">
    <property type="protein sequence ID" value="QSE92593.1"/>
    <property type="molecule type" value="Genomic_DNA"/>
</dbReference>
<evidence type="ECO:0000313" key="2">
    <source>
        <dbReference type="Proteomes" id="UP000662986"/>
    </source>
</evidence>
<dbReference type="Proteomes" id="UP000662986">
    <property type="component" value="Chromosome"/>
</dbReference>
<dbReference type="InterPro" id="IPR029069">
    <property type="entry name" value="HotDog_dom_sf"/>
</dbReference>
<reference evidence="1 2" key="2">
    <citation type="journal article" date="2022" name="Arch. Microbiol.">
        <title>Rhodococcus pseudokoreensis sp. nov. isolated from the rhizosphere of young M26 apple rootstocks.</title>
        <authorList>
            <person name="Kampfer P."/>
            <person name="Glaeser S.P."/>
            <person name="Blom J."/>
            <person name="Wolf J."/>
            <person name="Benning S."/>
            <person name="Schloter M."/>
            <person name="Neumann-Schaal M."/>
        </authorList>
    </citation>
    <scope>NUCLEOTIDE SEQUENCE [LARGE SCALE GENOMIC DNA]</scope>
    <source>
        <strain evidence="1 2">R79</strain>
    </source>
</reference>
<proteinExistence type="predicted"/>
<organism evidence="1 2">
    <name type="scientific">Rhodococcus pseudokoreensis</name>
    <dbReference type="NCBI Taxonomy" id="2811421"/>
    <lineage>
        <taxon>Bacteria</taxon>
        <taxon>Bacillati</taxon>
        <taxon>Actinomycetota</taxon>
        <taxon>Actinomycetes</taxon>
        <taxon>Mycobacteriales</taxon>
        <taxon>Nocardiaceae</taxon>
        <taxon>Rhodococcus</taxon>
    </lineage>
</organism>
<dbReference type="CDD" id="cd00586">
    <property type="entry name" value="4HBT"/>
    <property type="match status" value="1"/>
</dbReference>
<dbReference type="Gene3D" id="3.10.129.10">
    <property type="entry name" value="Hotdog Thioesterase"/>
    <property type="match status" value="1"/>
</dbReference>
<accession>A0A974W7A7</accession>
<gene>
    <name evidence="1" type="ORF">JWS13_30280</name>
</gene>
<protein>
    <submittedName>
        <fullName evidence="1">Thioesterase family protein</fullName>
    </submittedName>
</protein>
<dbReference type="Pfam" id="PF13279">
    <property type="entry name" value="4HBT_2"/>
    <property type="match status" value="1"/>
</dbReference>
<dbReference type="RefSeq" id="WP_206009057.1">
    <property type="nucleotide sequence ID" value="NZ_CP070619.1"/>
</dbReference>
<keyword evidence="2" id="KW-1185">Reference proteome</keyword>
<dbReference type="SUPFAM" id="SSF54637">
    <property type="entry name" value="Thioesterase/thiol ester dehydrase-isomerase"/>
    <property type="match status" value="1"/>
</dbReference>
<sequence>MTHDTDTQFPPRSATMSALVEWSDTDAAGHHHNSSILRWVEACEVRLYRQLGLLEHFPSMPRVQQVVNYTSKLWFGQEVTTTVRIQAVGRTSITFEFDVYGEEFDGAARVRAAHGTFTSVHVLPADTRATPWPDDILKLVDPHRVAPVAV</sequence>
<name>A0A974W7A7_9NOCA</name>
<evidence type="ECO:0000313" key="1">
    <source>
        <dbReference type="EMBL" id="QSE92593.1"/>
    </source>
</evidence>